<evidence type="ECO:0000313" key="2">
    <source>
        <dbReference type="Proteomes" id="UP001199525"/>
    </source>
</evidence>
<dbReference type="EMBL" id="JAIVFQ010000081">
    <property type="protein sequence ID" value="MCC5603517.1"/>
    <property type="molecule type" value="Genomic_DNA"/>
</dbReference>
<gene>
    <name evidence="1" type="ORF">LC586_31155</name>
</gene>
<accession>A0ABS8IJ40</accession>
<keyword evidence="2" id="KW-1185">Reference proteome</keyword>
<reference evidence="1 2" key="1">
    <citation type="journal article" date="2021" name="Microorganisms">
        <title>Genome Evolution of Filamentous Cyanobacterium Nostoc Species: From Facultative Symbiosis to Free Living.</title>
        <authorList>
            <person name="Huo D."/>
            <person name="Li H."/>
            <person name="Cai F."/>
            <person name="Guo X."/>
            <person name="Qiao Z."/>
            <person name="Wang W."/>
            <person name="Yu G."/>
            <person name="Li R."/>
        </authorList>
    </citation>
    <scope>NUCLEOTIDE SEQUENCE [LARGE SCALE GENOMIC DNA]</scope>
    <source>
        <strain evidence="1 2">CHAB 5714</strain>
    </source>
</reference>
<sequence>MERKYNGKLEINDLIDDAVKNAVERRNQSLDSEDALLGLSDTEATNIAGGIAFPIITTTGIIYQEPEAF</sequence>
<comment type="caution">
    <text evidence="1">The sequence shown here is derived from an EMBL/GenBank/DDBJ whole genome shotgun (WGS) entry which is preliminary data.</text>
</comment>
<dbReference type="RefSeq" id="WP_229489225.1">
    <property type="nucleotide sequence ID" value="NZ_JAIVFQ010000081.1"/>
</dbReference>
<protein>
    <submittedName>
        <fullName evidence="1">Uncharacterized protein</fullName>
    </submittedName>
</protein>
<name>A0ABS8IJ40_9NOSO</name>
<dbReference type="Proteomes" id="UP001199525">
    <property type="component" value="Unassembled WGS sequence"/>
</dbReference>
<organism evidence="1 2">
    <name type="scientific">Nostoc favosum CHAB5714</name>
    <dbReference type="NCBI Taxonomy" id="2780399"/>
    <lineage>
        <taxon>Bacteria</taxon>
        <taxon>Bacillati</taxon>
        <taxon>Cyanobacteriota</taxon>
        <taxon>Cyanophyceae</taxon>
        <taxon>Nostocales</taxon>
        <taxon>Nostocaceae</taxon>
        <taxon>Nostoc</taxon>
        <taxon>Nostoc favosum</taxon>
    </lineage>
</organism>
<proteinExistence type="predicted"/>
<evidence type="ECO:0000313" key="1">
    <source>
        <dbReference type="EMBL" id="MCC5603517.1"/>
    </source>
</evidence>